<sequence>MVIGSLREREEGERENEGREGERKNEEREERRLSQSTSRIKTAHFIMNNADLSLYTPTSSAKLAENLRGSSATNKYGCPRRESEGVVCHKPIWLPKKRAP</sequence>
<evidence type="ECO:0000256" key="1">
    <source>
        <dbReference type="SAM" id="MobiDB-lite"/>
    </source>
</evidence>
<gene>
    <name evidence="2" type="ORF">ANANG_G00028230</name>
</gene>
<dbReference type="AlphaFoldDB" id="A0A9D3S341"/>
<dbReference type="EMBL" id="JAFIRN010000002">
    <property type="protein sequence ID" value="KAG5853649.1"/>
    <property type="molecule type" value="Genomic_DNA"/>
</dbReference>
<evidence type="ECO:0000313" key="3">
    <source>
        <dbReference type="Proteomes" id="UP001044222"/>
    </source>
</evidence>
<feature type="region of interest" description="Disordered" evidence="1">
    <location>
        <begin position="1"/>
        <end position="38"/>
    </location>
</feature>
<reference evidence="2" key="1">
    <citation type="submission" date="2021-01" db="EMBL/GenBank/DDBJ databases">
        <title>A chromosome-scale assembly of European eel, Anguilla anguilla.</title>
        <authorList>
            <person name="Henkel C."/>
            <person name="Jong-Raadsen S.A."/>
            <person name="Dufour S."/>
            <person name="Weltzien F.-A."/>
            <person name="Palstra A.P."/>
            <person name="Pelster B."/>
            <person name="Spaink H.P."/>
            <person name="Van Den Thillart G.E."/>
            <person name="Jansen H."/>
            <person name="Zahm M."/>
            <person name="Klopp C."/>
            <person name="Cedric C."/>
            <person name="Louis A."/>
            <person name="Berthelot C."/>
            <person name="Parey E."/>
            <person name="Roest Crollius H."/>
            <person name="Montfort J."/>
            <person name="Robinson-Rechavi M."/>
            <person name="Bucao C."/>
            <person name="Bouchez O."/>
            <person name="Gislard M."/>
            <person name="Lluch J."/>
            <person name="Milhes M."/>
            <person name="Lampietro C."/>
            <person name="Lopez Roques C."/>
            <person name="Donnadieu C."/>
            <person name="Braasch I."/>
            <person name="Desvignes T."/>
            <person name="Postlethwait J."/>
            <person name="Bobe J."/>
            <person name="Guiguen Y."/>
            <person name="Dirks R."/>
        </authorList>
    </citation>
    <scope>NUCLEOTIDE SEQUENCE</scope>
    <source>
        <strain evidence="2">Tag_6206</strain>
        <tissue evidence="2">Liver</tissue>
    </source>
</reference>
<dbReference type="Proteomes" id="UP001044222">
    <property type="component" value="Unassembled WGS sequence"/>
</dbReference>
<organism evidence="2 3">
    <name type="scientific">Anguilla anguilla</name>
    <name type="common">European freshwater eel</name>
    <name type="synonym">Muraena anguilla</name>
    <dbReference type="NCBI Taxonomy" id="7936"/>
    <lineage>
        <taxon>Eukaryota</taxon>
        <taxon>Metazoa</taxon>
        <taxon>Chordata</taxon>
        <taxon>Craniata</taxon>
        <taxon>Vertebrata</taxon>
        <taxon>Euteleostomi</taxon>
        <taxon>Actinopterygii</taxon>
        <taxon>Neopterygii</taxon>
        <taxon>Teleostei</taxon>
        <taxon>Anguilliformes</taxon>
        <taxon>Anguillidae</taxon>
        <taxon>Anguilla</taxon>
    </lineage>
</organism>
<comment type="caution">
    <text evidence="2">The sequence shown here is derived from an EMBL/GenBank/DDBJ whole genome shotgun (WGS) entry which is preliminary data.</text>
</comment>
<proteinExistence type="predicted"/>
<name>A0A9D3S341_ANGAN</name>
<evidence type="ECO:0000313" key="2">
    <source>
        <dbReference type="EMBL" id="KAG5853649.1"/>
    </source>
</evidence>
<accession>A0A9D3S341</accession>
<protein>
    <submittedName>
        <fullName evidence="2">Uncharacterized protein</fullName>
    </submittedName>
</protein>
<feature type="compositionally biased region" description="Basic and acidic residues" evidence="1">
    <location>
        <begin position="1"/>
        <end position="33"/>
    </location>
</feature>
<keyword evidence="3" id="KW-1185">Reference proteome</keyword>